<feature type="region of interest" description="Disordered" evidence="1">
    <location>
        <begin position="28"/>
        <end position="55"/>
    </location>
</feature>
<name>A0A370I6Y2_9NOCA</name>
<evidence type="ECO:0008006" key="4">
    <source>
        <dbReference type="Google" id="ProtNLM"/>
    </source>
</evidence>
<dbReference type="EMBL" id="QQBC01000005">
    <property type="protein sequence ID" value="RDI65861.1"/>
    <property type="molecule type" value="Genomic_DNA"/>
</dbReference>
<accession>A0A370I6Y2</accession>
<reference evidence="2 3" key="1">
    <citation type="submission" date="2018-07" db="EMBL/GenBank/DDBJ databases">
        <title>Genomic Encyclopedia of Type Strains, Phase IV (KMG-IV): sequencing the most valuable type-strain genomes for metagenomic binning, comparative biology and taxonomic classification.</title>
        <authorList>
            <person name="Goeker M."/>
        </authorList>
    </citation>
    <scope>NUCLEOTIDE SEQUENCE [LARGE SCALE GENOMIC DNA]</scope>
    <source>
        <strain evidence="2 3">DSM 44290</strain>
    </source>
</reference>
<feature type="compositionally biased region" description="Low complexity" evidence="1">
    <location>
        <begin position="35"/>
        <end position="48"/>
    </location>
</feature>
<protein>
    <recommendedName>
        <fullName evidence="4">LppU protein</fullName>
    </recommendedName>
</protein>
<gene>
    <name evidence="2" type="ORF">DFR76_105179</name>
</gene>
<evidence type="ECO:0000256" key="1">
    <source>
        <dbReference type="SAM" id="MobiDB-lite"/>
    </source>
</evidence>
<proteinExistence type="predicted"/>
<dbReference type="STRING" id="1210086.GCA_001613105_04227"/>
<evidence type="ECO:0000313" key="3">
    <source>
        <dbReference type="Proteomes" id="UP000254869"/>
    </source>
</evidence>
<comment type="caution">
    <text evidence="2">The sequence shown here is derived from an EMBL/GenBank/DDBJ whole genome shotgun (WGS) entry which is preliminary data.</text>
</comment>
<sequence length="197" mass="19860">MGCVIAASIATAGLIGIAMSMGGNGEHRADKPGVAATSARPSATTTASQPVSSAPPLAPLVLNKGADQGKPVVDVAVGDCVSVGETTLEKTSCASGSGYRVAERAAAGAQCPGDADRSYTRTLPGGDPDNLCLDINWVVGDCVDLSGGAPRSVDCATPGRVRVQGIRPDTTDVNGCPASDRGVVYDQRRFVVCVSTR</sequence>
<dbReference type="AlphaFoldDB" id="A0A370I6Y2"/>
<evidence type="ECO:0000313" key="2">
    <source>
        <dbReference type="EMBL" id="RDI65861.1"/>
    </source>
</evidence>
<dbReference type="Proteomes" id="UP000254869">
    <property type="component" value="Unassembled WGS sequence"/>
</dbReference>
<keyword evidence="3" id="KW-1185">Reference proteome</keyword>
<organism evidence="2 3">
    <name type="scientific">Nocardia pseudobrasiliensis</name>
    <dbReference type="NCBI Taxonomy" id="45979"/>
    <lineage>
        <taxon>Bacteria</taxon>
        <taxon>Bacillati</taxon>
        <taxon>Actinomycetota</taxon>
        <taxon>Actinomycetes</taxon>
        <taxon>Mycobacteriales</taxon>
        <taxon>Nocardiaceae</taxon>
        <taxon>Nocardia</taxon>
    </lineage>
</organism>